<evidence type="ECO:0000256" key="6">
    <source>
        <dbReference type="ARBA" id="ARBA00022777"/>
    </source>
</evidence>
<dbReference type="EMBL" id="JBHTKA010000003">
    <property type="protein sequence ID" value="MFD0999849.1"/>
    <property type="molecule type" value="Genomic_DNA"/>
</dbReference>
<evidence type="ECO:0000256" key="5">
    <source>
        <dbReference type="ARBA" id="ARBA00022741"/>
    </source>
</evidence>
<comment type="pathway">
    <text evidence="9">Isoprenoid biosynthesis; isopentenyl diphosphate biosynthesis via DXP pathway; isopentenyl diphosphate from 1-deoxy-D-xylulose 5-phosphate: step 3/6.</text>
</comment>
<name>A0ABW3K2R3_9BACT</name>
<dbReference type="InterPro" id="IPR014721">
    <property type="entry name" value="Ribsml_uS5_D2-typ_fold_subgr"/>
</dbReference>
<keyword evidence="7 9" id="KW-0067">ATP-binding</keyword>
<comment type="catalytic activity">
    <reaction evidence="9">
        <text>4-CDP-2-C-methyl-D-erythritol + ATP = 4-CDP-2-C-methyl-D-erythritol 2-phosphate + ADP + H(+)</text>
        <dbReference type="Rhea" id="RHEA:18437"/>
        <dbReference type="ChEBI" id="CHEBI:15378"/>
        <dbReference type="ChEBI" id="CHEBI:30616"/>
        <dbReference type="ChEBI" id="CHEBI:57823"/>
        <dbReference type="ChEBI" id="CHEBI:57919"/>
        <dbReference type="ChEBI" id="CHEBI:456216"/>
        <dbReference type="EC" id="2.7.1.148"/>
    </reaction>
</comment>
<keyword evidence="9" id="KW-0414">Isoprene biosynthesis</keyword>
<evidence type="ECO:0000256" key="2">
    <source>
        <dbReference type="ARBA" id="ARBA00012052"/>
    </source>
</evidence>
<evidence type="ECO:0000256" key="8">
    <source>
        <dbReference type="ARBA" id="ARBA00032554"/>
    </source>
</evidence>
<evidence type="ECO:0000256" key="3">
    <source>
        <dbReference type="ARBA" id="ARBA00017473"/>
    </source>
</evidence>
<dbReference type="InterPro" id="IPR020568">
    <property type="entry name" value="Ribosomal_Su5_D2-typ_SF"/>
</dbReference>
<feature type="domain" description="GHMP kinase C-terminal" evidence="11">
    <location>
        <begin position="207"/>
        <end position="251"/>
    </location>
</feature>
<dbReference type="InterPro" id="IPR004424">
    <property type="entry name" value="IspE"/>
</dbReference>
<dbReference type="PANTHER" id="PTHR43527">
    <property type="entry name" value="4-DIPHOSPHOCYTIDYL-2-C-METHYL-D-ERYTHRITOL KINASE, CHLOROPLASTIC"/>
    <property type="match status" value="1"/>
</dbReference>
<dbReference type="Gene3D" id="3.30.230.10">
    <property type="match status" value="1"/>
</dbReference>
<dbReference type="GO" id="GO:0050515">
    <property type="term" value="F:4-(cytidine 5'-diphospho)-2-C-methyl-D-erythritol kinase activity"/>
    <property type="evidence" value="ECO:0007669"/>
    <property type="project" value="UniProtKB-EC"/>
</dbReference>
<dbReference type="HAMAP" id="MF_00061">
    <property type="entry name" value="IspE"/>
    <property type="match status" value="1"/>
</dbReference>
<organism evidence="12 13">
    <name type="scientific">Ohtaekwangia kribbensis</name>
    <dbReference type="NCBI Taxonomy" id="688913"/>
    <lineage>
        <taxon>Bacteria</taxon>
        <taxon>Pseudomonadati</taxon>
        <taxon>Bacteroidota</taxon>
        <taxon>Cytophagia</taxon>
        <taxon>Cytophagales</taxon>
        <taxon>Fulvivirgaceae</taxon>
        <taxon>Ohtaekwangia</taxon>
    </lineage>
</organism>
<evidence type="ECO:0000256" key="4">
    <source>
        <dbReference type="ARBA" id="ARBA00022679"/>
    </source>
</evidence>
<keyword evidence="5 9" id="KW-0547">Nucleotide-binding</keyword>
<accession>A0ABW3K2R3</accession>
<feature type="active site" evidence="9">
    <location>
        <position position="8"/>
    </location>
</feature>
<evidence type="ECO:0000259" key="10">
    <source>
        <dbReference type="Pfam" id="PF00288"/>
    </source>
</evidence>
<feature type="domain" description="GHMP kinase N-terminal" evidence="10">
    <location>
        <begin position="63"/>
        <end position="137"/>
    </location>
</feature>
<dbReference type="Pfam" id="PF00288">
    <property type="entry name" value="GHMP_kinases_N"/>
    <property type="match status" value="1"/>
</dbReference>
<keyword evidence="6 9" id="KW-0418">Kinase</keyword>
<gene>
    <name evidence="9 12" type="primary">ispE</name>
    <name evidence="12" type="ORF">ACFQ21_11060</name>
</gene>
<evidence type="ECO:0000256" key="1">
    <source>
        <dbReference type="ARBA" id="ARBA00009684"/>
    </source>
</evidence>
<keyword evidence="13" id="KW-1185">Reference proteome</keyword>
<sequence length="269" mass="29271">MVSFPPCKINLGLHIIRKRGDGFHDLETCFYPVPWTDILEIIPSDILSFTTSGAAIPGNDADNLCLKAYHLLQKDFNLAPVKIHLHKIIPTGAGLGGGSADAAHTIRLLSTVFQLNLSVEKMMAYAAHLGSDCAFFIQDTPMMGTGRGEILQPASLSLKGKYLVLIKPPVHVSTAEAYAGISPAQPAMPLQQILETYALADWRHVVKNDFEESVFKKYPAIADLKDTFYQHGAIYASMSGSGASVFGIFERDVTMAIPEGYTSWKGLLS</sequence>
<dbReference type="InterPro" id="IPR013750">
    <property type="entry name" value="GHMP_kinase_C_dom"/>
</dbReference>
<proteinExistence type="inferred from homology"/>
<dbReference type="Gene3D" id="3.30.70.890">
    <property type="entry name" value="GHMP kinase, C-terminal domain"/>
    <property type="match status" value="1"/>
</dbReference>
<feature type="binding site" evidence="9">
    <location>
        <begin position="90"/>
        <end position="100"/>
    </location>
    <ligand>
        <name>ATP</name>
        <dbReference type="ChEBI" id="CHEBI:30616"/>
    </ligand>
</feature>
<evidence type="ECO:0000313" key="12">
    <source>
        <dbReference type="EMBL" id="MFD0999849.1"/>
    </source>
</evidence>
<dbReference type="PANTHER" id="PTHR43527:SF2">
    <property type="entry name" value="4-DIPHOSPHOCYTIDYL-2-C-METHYL-D-ERYTHRITOL KINASE, CHLOROPLASTIC"/>
    <property type="match status" value="1"/>
</dbReference>
<comment type="function">
    <text evidence="9">Catalyzes the phosphorylation of the position 2 hydroxy group of 4-diphosphocytidyl-2C-methyl-D-erythritol.</text>
</comment>
<dbReference type="NCBIfam" id="TIGR00154">
    <property type="entry name" value="ispE"/>
    <property type="match status" value="1"/>
</dbReference>
<dbReference type="Proteomes" id="UP001597112">
    <property type="component" value="Unassembled WGS sequence"/>
</dbReference>
<protein>
    <recommendedName>
        <fullName evidence="3 9">4-diphosphocytidyl-2-C-methyl-D-erythritol kinase</fullName>
        <shortName evidence="9">CMK</shortName>
        <ecNumber evidence="2 9">2.7.1.148</ecNumber>
    </recommendedName>
    <alternativeName>
        <fullName evidence="8 9">4-(cytidine-5'-diphospho)-2-C-methyl-D-erythritol kinase</fullName>
    </alternativeName>
</protein>
<dbReference type="SUPFAM" id="SSF55060">
    <property type="entry name" value="GHMP Kinase, C-terminal domain"/>
    <property type="match status" value="1"/>
</dbReference>
<dbReference type="InterPro" id="IPR006204">
    <property type="entry name" value="GHMP_kinase_N_dom"/>
</dbReference>
<keyword evidence="4 9" id="KW-0808">Transferase</keyword>
<dbReference type="SUPFAM" id="SSF54211">
    <property type="entry name" value="Ribosomal protein S5 domain 2-like"/>
    <property type="match status" value="1"/>
</dbReference>
<feature type="active site" evidence="9">
    <location>
        <position position="132"/>
    </location>
</feature>
<evidence type="ECO:0000256" key="7">
    <source>
        <dbReference type="ARBA" id="ARBA00022840"/>
    </source>
</evidence>
<reference evidence="13" key="1">
    <citation type="journal article" date="2019" name="Int. J. Syst. Evol. Microbiol.">
        <title>The Global Catalogue of Microorganisms (GCM) 10K type strain sequencing project: providing services to taxonomists for standard genome sequencing and annotation.</title>
        <authorList>
            <consortium name="The Broad Institute Genomics Platform"/>
            <consortium name="The Broad Institute Genome Sequencing Center for Infectious Disease"/>
            <person name="Wu L."/>
            <person name="Ma J."/>
        </authorList>
    </citation>
    <scope>NUCLEOTIDE SEQUENCE [LARGE SCALE GENOMIC DNA]</scope>
    <source>
        <strain evidence="13">CCUG 58938</strain>
    </source>
</reference>
<comment type="caution">
    <text evidence="12">The sequence shown here is derived from an EMBL/GenBank/DDBJ whole genome shotgun (WGS) entry which is preliminary data.</text>
</comment>
<dbReference type="Pfam" id="PF08544">
    <property type="entry name" value="GHMP_kinases_C"/>
    <property type="match status" value="1"/>
</dbReference>
<evidence type="ECO:0000259" key="11">
    <source>
        <dbReference type="Pfam" id="PF08544"/>
    </source>
</evidence>
<evidence type="ECO:0000313" key="13">
    <source>
        <dbReference type="Proteomes" id="UP001597112"/>
    </source>
</evidence>
<dbReference type="EC" id="2.7.1.148" evidence="2 9"/>
<dbReference type="PIRSF" id="PIRSF010376">
    <property type="entry name" value="IspE"/>
    <property type="match status" value="1"/>
</dbReference>
<dbReference type="InterPro" id="IPR036554">
    <property type="entry name" value="GHMP_kinase_C_sf"/>
</dbReference>
<evidence type="ECO:0000256" key="9">
    <source>
        <dbReference type="HAMAP-Rule" id="MF_00061"/>
    </source>
</evidence>
<comment type="similarity">
    <text evidence="1 9">Belongs to the GHMP kinase family. IspE subfamily.</text>
</comment>